<feature type="transmembrane region" description="Helical" evidence="8">
    <location>
        <begin position="116"/>
        <end position="134"/>
    </location>
</feature>
<feature type="transmembrane region" description="Helical" evidence="8">
    <location>
        <begin position="211"/>
        <end position="229"/>
    </location>
</feature>
<evidence type="ECO:0000313" key="10">
    <source>
        <dbReference type="Proteomes" id="UP000014136"/>
    </source>
</evidence>
<evidence type="ECO:0000256" key="4">
    <source>
        <dbReference type="ARBA" id="ARBA00022597"/>
    </source>
</evidence>
<evidence type="ECO:0000256" key="2">
    <source>
        <dbReference type="ARBA" id="ARBA00006117"/>
    </source>
</evidence>
<dbReference type="PATRIC" id="fig|1139996.3.peg.332"/>
<evidence type="ECO:0000256" key="5">
    <source>
        <dbReference type="ARBA" id="ARBA00022692"/>
    </source>
</evidence>
<dbReference type="STRING" id="41997.RV16_GL002405"/>
<feature type="transmembrane region" description="Helical" evidence="8">
    <location>
        <begin position="235"/>
        <end position="255"/>
    </location>
</feature>
<keyword evidence="7 8" id="KW-0472">Membrane</keyword>
<feature type="transmembrane region" description="Helical" evidence="8">
    <location>
        <begin position="31"/>
        <end position="49"/>
    </location>
</feature>
<comment type="subcellular location">
    <subcellularLocation>
        <location evidence="1">Cell membrane</location>
        <topology evidence="1">Multi-pass membrane protein</topology>
    </subcellularLocation>
</comment>
<gene>
    <name evidence="9" type="ORF">OMQ_00339</name>
</gene>
<evidence type="ECO:0000256" key="7">
    <source>
        <dbReference type="ARBA" id="ARBA00023136"/>
    </source>
</evidence>
<reference evidence="9 10" key="1">
    <citation type="submission" date="2013-03" db="EMBL/GenBank/DDBJ databases">
        <title>The Genome Sequence of Enterococcus saccharolyticus ATCC_43076 (Illumina only assembly).</title>
        <authorList>
            <consortium name="The Broad Institute Genomics Platform"/>
            <consortium name="The Broad Institute Genome Sequencing Center for Infectious Disease"/>
            <person name="Earl A."/>
            <person name="Russ C."/>
            <person name="Gilmore M."/>
            <person name="Surin D."/>
            <person name="Walker B."/>
            <person name="Young S."/>
            <person name="Zeng Q."/>
            <person name="Gargeya S."/>
            <person name="Fitzgerald M."/>
            <person name="Haas B."/>
            <person name="Abouelleil A."/>
            <person name="Allen A.W."/>
            <person name="Alvarado L."/>
            <person name="Arachchi H.M."/>
            <person name="Berlin A.M."/>
            <person name="Chapman S.B."/>
            <person name="Gainer-Dewar J."/>
            <person name="Goldberg J."/>
            <person name="Griggs A."/>
            <person name="Gujja S."/>
            <person name="Hansen M."/>
            <person name="Howarth C."/>
            <person name="Imamovic A."/>
            <person name="Ireland A."/>
            <person name="Larimer J."/>
            <person name="McCowan C."/>
            <person name="Murphy C."/>
            <person name="Pearson M."/>
            <person name="Poon T.W."/>
            <person name="Priest M."/>
            <person name="Roberts A."/>
            <person name="Saif S."/>
            <person name="Shea T."/>
            <person name="Sisk P."/>
            <person name="Sykes S."/>
            <person name="Wortman J."/>
            <person name="Nusbaum C."/>
            <person name="Birren B."/>
        </authorList>
    </citation>
    <scope>NUCLEOTIDE SEQUENCE [LARGE SCALE GENOMIC DNA]</scope>
    <source>
        <strain evidence="9 10">ATCC 43076</strain>
    </source>
</reference>
<evidence type="ECO:0000313" key="9">
    <source>
        <dbReference type="EMBL" id="EOT30635.1"/>
    </source>
</evidence>
<sequence length="288" mass="31145">MTILIALVPMLAWGSIGLVSGKIGGDANQQTLGMTIGAFLFSLVLFITLQPTITPWICLIGFLSGLFWSVGQNGQFHGMKYMGVSVGLPMSTGMQLALNTLAGAVFFHEWTQTRDFVIGLCALFFLVFGAYLTARQDDEKAVETSGRLYDFGKGFRALIFSTIGYGAYTIVITWAKLDPLAIILPQSIGMIMGASLFAFRKVKIDAFVWKNMASGLLWGIGNVCMLMTVQQIGLAIGFSLSQMGIIISTLGGIFILGESKTKKEFRFVIVGCLMVIIGGLLLGYLKAL</sequence>
<dbReference type="GO" id="GO:0015144">
    <property type="term" value="F:carbohydrate transmembrane transporter activity"/>
    <property type="evidence" value="ECO:0007669"/>
    <property type="project" value="InterPro"/>
</dbReference>
<dbReference type="Pfam" id="PF06800">
    <property type="entry name" value="Sugar_transport"/>
    <property type="match status" value="1"/>
</dbReference>
<comment type="similarity">
    <text evidence="2">Belongs to the GRP transporter (TC 2.A.7.5) family.</text>
</comment>
<keyword evidence="3" id="KW-0813">Transport</keyword>
<keyword evidence="4" id="KW-0762">Sugar transport</keyword>
<keyword evidence="10" id="KW-1185">Reference proteome</keyword>
<comment type="caution">
    <text evidence="9">The sequence shown here is derived from an EMBL/GenBank/DDBJ whole genome shotgun (WGS) entry which is preliminary data.</text>
</comment>
<dbReference type="InterPro" id="IPR037185">
    <property type="entry name" value="EmrE-like"/>
</dbReference>
<accession>S0NVC8</accession>
<keyword evidence="6 8" id="KW-1133">Transmembrane helix</keyword>
<dbReference type="InterPro" id="IPR010651">
    <property type="entry name" value="Sugar_transport"/>
</dbReference>
<evidence type="ECO:0000256" key="8">
    <source>
        <dbReference type="SAM" id="Phobius"/>
    </source>
</evidence>
<evidence type="ECO:0000256" key="6">
    <source>
        <dbReference type="ARBA" id="ARBA00022989"/>
    </source>
</evidence>
<feature type="transmembrane region" description="Helical" evidence="8">
    <location>
        <begin position="180"/>
        <end position="199"/>
    </location>
</feature>
<protein>
    <submittedName>
        <fullName evidence="9">Glucose uptake protein</fullName>
    </submittedName>
</protein>
<feature type="transmembrane region" description="Helical" evidence="8">
    <location>
        <begin position="155"/>
        <end position="174"/>
    </location>
</feature>
<feature type="transmembrane region" description="Helical" evidence="8">
    <location>
        <begin position="267"/>
        <end position="285"/>
    </location>
</feature>
<dbReference type="PANTHER" id="PTHR16119:SF17">
    <property type="entry name" value="TRANSMEMBRANE PROTEIN 144"/>
    <property type="match status" value="1"/>
</dbReference>
<dbReference type="CDD" id="cd23110">
    <property type="entry name" value="GRP"/>
    <property type="match status" value="1"/>
</dbReference>
<dbReference type="RefSeq" id="WP_016174150.1">
    <property type="nucleotide sequence ID" value="NZ_KE136389.1"/>
</dbReference>
<dbReference type="HOGENOM" id="CLU_076024_0_0_9"/>
<dbReference type="OrthoDB" id="1452595at2"/>
<dbReference type="AlphaFoldDB" id="S0NVC8"/>
<organism evidence="9 10">
    <name type="scientific">Enterococcus saccharolyticus subsp. saccharolyticus ATCC 43076</name>
    <dbReference type="NCBI Taxonomy" id="1139996"/>
    <lineage>
        <taxon>Bacteria</taxon>
        <taxon>Bacillati</taxon>
        <taxon>Bacillota</taxon>
        <taxon>Bacilli</taxon>
        <taxon>Lactobacillales</taxon>
        <taxon>Enterococcaceae</taxon>
        <taxon>Enterococcus</taxon>
    </lineage>
</organism>
<feature type="transmembrane region" description="Helical" evidence="8">
    <location>
        <begin position="56"/>
        <end position="74"/>
    </location>
</feature>
<evidence type="ECO:0000256" key="1">
    <source>
        <dbReference type="ARBA" id="ARBA00004651"/>
    </source>
</evidence>
<evidence type="ECO:0000256" key="3">
    <source>
        <dbReference type="ARBA" id="ARBA00022448"/>
    </source>
</evidence>
<dbReference type="GO" id="GO:0005886">
    <property type="term" value="C:plasma membrane"/>
    <property type="evidence" value="ECO:0007669"/>
    <property type="project" value="UniProtKB-SubCell"/>
</dbReference>
<proteinExistence type="inferred from homology"/>
<dbReference type="eggNOG" id="COG4975">
    <property type="taxonomic scope" value="Bacteria"/>
</dbReference>
<dbReference type="SUPFAM" id="SSF103481">
    <property type="entry name" value="Multidrug resistance efflux transporter EmrE"/>
    <property type="match status" value="1"/>
</dbReference>
<name>S0NVC8_9ENTE</name>
<keyword evidence="5 8" id="KW-0812">Transmembrane</keyword>
<dbReference type="PANTHER" id="PTHR16119">
    <property type="entry name" value="TRANSMEMBRANE PROTEIN 144"/>
    <property type="match status" value="1"/>
</dbReference>
<dbReference type="EMBL" id="AHYT01000001">
    <property type="protein sequence ID" value="EOT30635.1"/>
    <property type="molecule type" value="Genomic_DNA"/>
</dbReference>
<dbReference type="Proteomes" id="UP000014136">
    <property type="component" value="Unassembled WGS sequence"/>
</dbReference>